<dbReference type="KEGG" id="peg:E5R92_02880"/>
<keyword evidence="1" id="KW-0732">Signal</keyword>
<keyword evidence="3" id="KW-1185">Reference proteome</keyword>
<dbReference type="SUPFAM" id="SSF55136">
    <property type="entry name" value="Probable bacterial effector-binding domain"/>
    <property type="match status" value="1"/>
</dbReference>
<organism evidence="2 3">
    <name type="scientific">Candidatus Pelagibacter giovannonii</name>
    <dbReference type="NCBI Taxonomy" id="2563896"/>
    <lineage>
        <taxon>Bacteria</taxon>
        <taxon>Pseudomonadati</taxon>
        <taxon>Pseudomonadota</taxon>
        <taxon>Alphaproteobacteria</taxon>
        <taxon>Candidatus Pelagibacterales</taxon>
        <taxon>Candidatus Pelagibacteraceae</taxon>
        <taxon>Candidatus Pelagibacter</taxon>
    </lineage>
</organism>
<dbReference type="RefSeq" id="WP_168606612.1">
    <property type="nucleotide sequence ID" value="NZ_CP038852.1"/>
</dbReference>
<protein>
    <submittedName>
        <fullName evidence="2">Heme-binding protein</fullName>
    </submittedName>
</protein>
<sequence>MKKFLSIVFLGLIITSNSMSYEEANYKVVKKNNIYEIRKYSDRLVIETSISNEGSSFRKLFNYISGNNDKNEEIKMTTPVTQMEKKGNMTMQFYLPSKFNKKNIPSPSNPDIKILNIKGGYYAVIRYSGRASDKNFTKHKSILENELKKDDISILSVPIKATYDGPFTLPMNRRNEAMFEINIKNKGEI</sequence>
<feature type="signal peptide" evidence="1">
    <location>
        <begin position="1"/>
        <end position="20"/>
    </location>
</feature>
<evidence type="ECO:0000256" key="1">
    <source>
        <dbReference type="SAM" id="SignalP"/>
    </source>
</evidence>
<dbReference type="Pfam" id="PF04832">
    <property type="entry name" value="SOUL"/>
    <property type="match status" value="1"/>
</dbReference>
<accession>A0A6H1Q2K0</accession>
<feature type="chain" id="PRO_5026024771" evidence="1">
    <location>
        <begin position="21"/>
        <end position="189"/>
    </location>
</feature>
<reference evidence="2 3" key="1">
    <citation type="journal article" date="2020" name="Nat. Microbiol.">
        <title>Lysogenic host-virus interactions in SAR11 marine bacteria.</title>
        <authorList>
            <person name="Morris R.M."/>
            <person name="Cain K.R."/>
            <person name="Hvorecny K.L."/>
            <person name="Kollman J.M."/>
        </authorList>
    </citation>
    <scope>NUCLEOTIDE SEQUENCE [LARGE SCALE GENOMIC DNA]</scope>
    <source>
        <strain evidence="2 3">NP1</strain>
    </source>
</reference>
<dbReference type="InterPro" id="IPR011256">
    <property type="entry name" value="Reg_factor_effector_dom_sf"/>
</dbReference>
<dbReference type="Proteomes" id="UP000501094">
    <property type="component" value="Chromosome"/>
</dbReference>
<proteinExistence type="predicted"/>
<name>A0A6H1Q2K0_9PROT</name>
<evidence type="ECO:0000313" key="3">
    <source>
        <dbReference type="Proteomes" id="UP000501094"/>
    </source>
</evidence>
<dbReference type="PANTHER" id="PTHR11220:SF1">
    <property type="entry name" value="HEME-BINDING PROTEIN 2"/>
    <property type="match status" value="1"/>
</dbReference>
<gene>
    <name evidence="2" type="ORF">E5R92_02880</name>
</gene>
<evidence type="ECO:0000313" key="2">
    <source>
        <dbReference type="EMBL" id="QIZ20730.1"/>
    </source>
</evidence>
<dbReference type="EMBL" id="CP038852">
    <property type="protein sequence ID" value="QIZ20730.1"/>
    <property type="molecule type" value="Genomic_DNA"/>
</dbReference>
<dbReference type="Gene3D" id="3.20.80.10">
    <property type="entry name" value="Regulatory factor, effector binding domain"/>
    <property type="match status" value="1"/>
</dbReference>
<dbReference type="InterPro" id="IPR006917">
    <property type="entry name" value="SOUL_heme-bd"/>
</dbReference>
<dbReference type="AlphaFoldDB" id="A0A6H1Q2K0"/>
<dbReference type="PANTHER" id="PTHR11220">
    <property type="entry name" value="HEME-BINDING PROTEIN-RELATED"/>
    <property type="match status" value="1"/>
</dbReference>